<reference evidence="2 3" key="1">
    <citation type="submission" date="2016-09" db="EMBL/GenBank/DDBJ databases">
        <title>genome sequences of unsequenced Mycobacteria.</title>
        <authorList>
            <person name="Greninger A.L."/>
            <person name="Jerome K.R."/>
            <person name="Mcnair B."/>
            <person name="Wallis C."/>
            <person name="Fang F."/>
        </authorList>
    </citation>
    <scope>NUCLEOTIDE SEQUENCE [LARGE SCALE GENOMIC DNA]</scope>
    <source>
        <strain evidence="2 3">BM1</strain>
    </source>
</reference>
<feature type="compositionally biased region" description="Basic and acidic residues" evidence="1">
    <location>
        <begin position="403"/>
        <end position="435"/>
    </location>
</feature>
<gene>
    <name evidence="2" type="ORF">BV510_08790</name>
</gene>
<evidence type="ECO:0000313" key="3">
    <source>
        <dbReference type="Proteomes" id="UP000191039"/>
    </source>
</evidence>
<dbReference type="InterPro" id="IPR007139">
    <property type="entry name" value="DUF349"/>
</dbReference>
<evidence type="ECO:0000313" key="2">
    <source>
        <dbReference type="EMBL" id="OPE54720.1"/>
    </source>
</evidence>
<dbReference type="RefSeq" id="WP_073857461.1">
    <property type="nucleotide sequence ID" value="NZ_BAAATC010000019.1"/>
</dbReference>
<feature type="compositionally biased region" description="Low complexity" evidence="1">
    <location>
        <begin position="43"/>
        <end position="55"/>
    </location>
</feature>
<dbReference type="EMBL" id="MIJD01000068">
    <property type="protein sequence ID" value="OPE54720.1"/>
    <property type="molecule type" value="Genomic_DNA"/>
</dbReference>
<feature type="compositionally biased region" description="Low complexity" evidence="1">
    <location>
        <begin position="1"/>
        <end position="21"/>
    </location>
</feature>
<dbReference type="AlphaFoldDB" id="A0A1Q4HAZ8"/>
<protein>
    <submittedName>
        <fullName evidence="2">DNA repair ATPase</fullName>
    </submittedName>
</protein>
<accession>A0A1Q4HAZ8</accession>
<feature type="compositionally biased region" description="Pro residues" evidence="1">
    <location>
        <begin position="22"/>
        <end position="42"/>
    </location>
</feature>
<sequence length="458" mass="49583">MTSSESGSGETTGESAQQAPAAPKPTPKPAPRPGPRPAPHPRPAAAAAPAVVAPPSVDPHRFGRVEENGTVVLITAAGERVIGSWQAGDAEAAYAHFGRRYDDLATEVALLETRLASGSGDARKIKSAASALLETLPTAAVLGDVDAVEQRLTSIVEHADGAAAEDRARRDEHRAAQTARKEALAAEAEEIAQVTGQWKAAGDRLRAILDEWRTITGLDRKTDDALWKRYSAARETFNRRRGSHFAELDRERVGARQAKEALCEKAEHLSDSTDWSGTAATFRDLLAQWKAAGRAAKDVDDALWARFKAAQDTFFEARNAINAERDAEFEANAAAKEKLLAEAERIDIADPKAAQAALRTIGDKWDAIGKVPRERSADLERRLRAVEKKVRDAGTANQPDAEAQARADQFRERAEQFERQAEKAEAAGKTKDAEAARASAAQWREWAETAAEAVTKKR</sequence>
<proteinExistence type="predicted"/>
<comment type="caution">
    <text evidence="2">The sequence shown here is derived from an EMBL/GenBank/DDBJ whole genome shotgun (WGS) entry which is preliminary data.</text>
</comment>
<dbReference type="STRING" id="1801.BRW64_17070"/>
<dbReference type="Pfam" id="PF03993">
    <property type="entry name" value="DUF349"/>
    <property type="match status" value="3"/>
</dbReference>
<feature type="region of interest" description="Disordered" evidence="1">
    <location>
        <begin position="389"/>
        <end position="458"/>
    </location>
</feature>
<feature type="region of interest" description="Disordered" evidence="1">
    <location>
        <begin position="1"/>
        <end position="62"/>
    </location>
</feature>
<dbReference type="Proteomes" id="UP000191039">
    <property type="component" value="Unassembled WGS sequence"/>
</dbReference>
<organism evidence="2 3">
    <name type="scientific">Mycolicibacterium diernhoferi</name>
    <dbReference type="NCBI Taxonomy" id="1801"/>
    <lineage>
        <taxon>Bacteria</taxon>
        <taxon>Bacillati</taxon>
        <taxon>Actinomycetota</taxon>
        <taxon>Actinomycetes</taxon>
        <taxon>Mycobacteriales</taxon>
        <taxon>Mycobacteriaceae</taxon>
        <taxon>Mycolicibacterium</taxon>
    </lineage>
</organism>
<evidence type="ECO:0000256" key="1">
    <source>
        <dbReference type="SAM" id="MobiDB-lite"/>
    </source>
</evidence>
<name>A0A1Q4HAZ8_9MYCO</name>